<dbReference type="Proteomes" id="UP001239111">
    <property type="component" value="Chromosome 1"/>
</dbReference>
<name>A0ACC2PTP6_9HYME</name>
<gene>
    <name evidence="1" type="ORF">QAD02_022652</name>
</gene>
<accession>A0ACC2PTP6</accession>
<organism evidence="1 2">
    <name type="scientific">Eretmocerus hayati</name>
    <dbReference type="NCBI Taxonomy" id="131215"/>
    <lineage>
        <taxon>Eukaryota</taxon>
        <taxon>Metazoa</taxon>
        <taxon>Ecdysozoa</taxon>
        <taxon>Arthropoda</taxon>
        <taxon>Hexapoda</taxon>
        <taxon>Insecta</taxon>
        <taxon>Pterygota</taxon>
        <taxon>Neoptera</taxon>
        <taxon>Endopterygota</taxon>
        <taxon>Hymenoptera</taxon>
        <taxon>Apocrita</taxon>
        <taxon>Proctotrupomorpha</taxon>
        <taxon>Chalcidoidea</taxon>
        <taxon>Aphelinidae</taxon>
        <taxon>Aphelininae</taxon>
        <taxon>Eretmocerus</taxon>
    </lineage>
</organism>
<sequence>MSTSENYQENCIFCKILRKEEPGVNIYEDEHIACIKDINPASTHHYLIIPKNHITNAKVLTKEDEQLYDKMVATVDIIVNQLGLQKDSIRTGFHWPPFTTVNHIHLHLISPVENMSFIKRMMFKPNSSWFVSTDYVKSRFKESS</sequence>
<comment type="caution">
    <text evidence="1">The sequence shown here is derived from an EMBL/GenBank/DDBJ whole genome shotgun (WGS) entry which is preliminary data.</text>
</comment>
<keyword evidence="2" id="KW-1185">Reference proteome</keyword>
<evidence type="ECO:0000313" key="1">
    <source>
        <dbReference type="EMBL" id="KAJ8686858.1"/>
    </source>
</evidence>
<proteinExistence type="predicted"/>
<protein>
    <submittedName>
        <fullName evidence="1">Uncharacterized protein</fullName>
    </submittedName>
</protein>
<evidence type="ECO:0000313" key="2">
    <source>
        <dbReference type="Proteomes" id="UP001239111"/>
    </source>
</evidence>
<reference evidence="1" key="1">
    <citation type="submission" date="2023-04" db="EMBL/GenBank/DDBJ databases">
        <title>A chromosome-level genome assembly of the parasitoid wasp Eretmocerus hayati.</title>
        <authorList>
            <person name="Zhong Y."/>
            <person name="Liu S."/>
            <person name="Liu Y."/>
        </authorList>
    </citation>
    <scope>NUCLEOTIDE SEQUENCE</scope>
    <source>
        <strain evidence="1">ZJU_SS_LIU_2023</strain>
    </source>
</reference>
<dbReference type="EMBL" id="CM056741">
    <property type="protein sequence ID" value="KAJ8686858.1"/>
    <property type="molecule type" value="Genomic_DNA"/>
</dbReference>